<proteinExistence type="predicted"/>
<evidence type="ECO:0000313" key="3">
    <source>
        <dbReference type="Proteomes" id="UP000322234"/>
    </source>
</evidence>
<evidence type="ECO:0000256" key="1">
    <source>
        <dbReference type="SAM" id="MobiDB-lite"/>
    </source>
</evidence>
<organism evidence="2 3">
    <name type="scientific">Bos mutus</name>
    <name type="common">wild yak</name>
    <dbReference type="NCBI Taxonomy" id="72004"/>
    <lineage>
        <taxon>Eukaryota</taxon>
        <taxon>Metazoa</taxon>
        <taxon>Chordata</taxon>
        <taxon>Craniata</taxon>
        <taxon>Vertebrata</taxon>
        <taxon>Euteleostomi</taxon>
        <taxon>Mammalia</taxon>
        <taxon>Eutheria</taxon>
        <taxon>Laurasiatheria</taxon>
        <taxon>Artiodactyla</taxon>
        <taxon>Ruminantia</taxon>
        <taxon>Pecora</taxon>
        <taxon>Bovidae</taxon>
        <taxon>Bovinae</taxon>
        <taxon>Bos</taxon>
    </lineage>
</organism>
<dbReference type="PANTHER" id="PTHR15208:SF2">
    <property type="entry name" value="RECEPTOR-BINDING CANCER ANTIGEN EXPRESSED ON SISO CELLS"/>
    <property type="match status" value="1"/>
</dbReference>
<evidence type="ECO:0000313" key="2">
    <source>
        <dbReference type="EMBL" id="MXR00113.1"/>
    </source>
</evidence>
<comment type="caution">
    <text evidence="2">The sequence shown here is derived from an EMBL/GenBank/DDBJ whole genome shotgun (WGS) entry which is preliminary data.</text>
</comment>
<dbReference type="GO" id="GO:0030141">
    <property type="term" value="C:secretory granule"/>
    <property type="evidence" value="ECO:0007669"/>
    <property type="project" value="TreeGrafter"/>
</dbReference>
<dbReference type="AlphaFoldDB" id="A0A6B0SC68"/>
<dbReference type="InterPro" id="IPR017025">
    <property type="entry name" value="Cancer-assoc_antigen_RCAS1"/>
</dbReference>
<name>A0A6B0SC68_9CETA</name>
<keyword evidence="3" id="KW-1185">Reference proteome</keyword>
<reference evidence="2" key="1">
    <citation type="submission" date="2019-10" db="EMBL/GenBank/DDBJ databases">
        <title>The sequence and de novo assembly of the wild yak genome.</title>
        <authorList>
            <person name="Liu Y."/>
        </authorList>
    </citation>
    <scope>NUCLEOTIDE SEQUENCE [LARGE SCALE GENOMIC DNA]</scope>
    <source>
        <strain evidence="2">WY2019</strain>
    </source>
</reference>
<sequence>MTSTKRKTQEIIKKTEPLDFGIPVGSTGFSNRLAATHHMPFIHQSPESGDLDTWQETTNAWQEEDVVCQPNKFSGNSREVNKSKRTIKEENGTGSTVV</sequence>
<dbReference type="EMBL" id="VBQZ03014864">
    <property type="protein sequence ID" value="MXR00113.1"/>
    <property type="molecule type" value="Genomic_DNA"/>
</dbReference>
<feature type="compositionally biased region" description="Basic and acidic residues" evidence="1">
    <location>
        <begin position="79"/>
        <end position="91"/>
    </location>
</feature>
<dbReference type="Proteomes" id="UP000322234">
    <property type="component" value="Unassembled WGS sequence"/>
</dbReference>
<gene>
    <name evidence="2" type="ORF">E5288_WYG003484</name>
</gene>
<protein>
    <submittedName>
        <fullName evidence="2">Uncharacterized protein</fullName>
    </submittedName>
</protein>
<feature type="region of interest" description="Disordered" evidence="1">
    <location>
        <begin position="71"/>
        <end position="98"/>
    </location>
</feature>
<dbReference type="PANTHER" id="PTHR15208">
    <property type="entry name" value="RECEPTOR-BINDING CANCER ANTIGEN EXPRESSED ON SISO CELLS CANCER ASSOCIATED SURFACE ANTIGEN RCAS1 ESTROGEN RECEPTOR-BINDING FRAGMENT- ASSOCIATED GENE 9 PROTEIN"/>
    <property type="match status" value="1"/>
</dbReference>
<accession>A0A6B0SC68</accession>